<sequence length="382" mass="40895">MVGARLPSAPPVLSGYSYIRPLGAGGFADVFLFQQNMPRRSVAVKVLLQNVVDSDVLRMFNAEADVMASLSAHPSILTVYNASISADGRPYLVMEFCPGSLASRYRREQLPVAEVLHVAVKIACALETAHRSGVLHRDIKPSNILTTSFGSPVLSDFGIAASLGSSNQEQLFAMSVPWSAPEIVEERTTGTVASEVWGFGATIYSLLAGRTPFEQPSVKSSRSQLAQRISRAKYTPLGRADVPDSLEQVLARTMSRLPEHRQLTLLECATQLQRVQHEMGLAPTPLEVAGDEWATAGSPIDFENTVMRGAVISEVQPASPRRRVAKTRVNAARSMTGEGTVIVGADSRRVRASTTTLTLLVSAGAVVGIAATAFALFATGVF</sequence>
<evidence type="ECO:0000256" key="7">
    <source>
        <dbReference type="PROSITE-ProRule" id="PRU10141"/>
    </source>
</evidence>
<evidence type="ECO:0000256" key="4">
    <source>
        <dbReference type="ARBA" id="ARBA00022741"/>
    </source>
</evidence>
<accession>A0A2T0VD63</accession>
<dbReference type="RefSeq" id="WP_106212815.1">
    <property type="nucleotide sequence ID" value="NZ_PVTL01000005.1"/>
</dbReference>
<feature type="domain" description="Protein kinase" evidence="9">
    <location>
        <begin position="16"/>
        <end position="280"/>
    </location>
</feature>
<evidence type="ECO:0000256" key="1">
    <source>
        <dbReference type="ARBA" id="ARBA00010886"/>
    </source>
</evidence>
<dbReference type="AlphaFoldDB" id="A0A2T0VD63"/>
<keyword evidence="10" id="KW-0723">Serine/threonine-protein kinase</keyword>
<evidence type="ECO:0000256" key="6">
    <source>
        <dbReference type="ARBA" id="ARBA00022840"/>
    </source>
</evidence>
<dbReference type="InterPro" id="IPR050660">
    <property type="entry name" value="NEK_Ser/Thr_kinase"/>
</dbReference>
<keyword evidence="3" id="KW-0808">Transferase</keyword>
<dbReference type="PANTHER" id="PTHR43671">
    <property type="entry name" value="SERINE/THREONINE-PROTEIN KINASE NEK"/>
    <property type="match status" value="1"/>
</dbReference>
<dbReference type="SUPFAM" id="SSF56112">
    <property type="entry name" value="Protein kinase-like (PK-like)"/>
    <property type="match status" value="1"/>
</dbReference>
<dbReference type="Proteomes" id="UP000237983">
    <property type="component" value="Unassembled WGS sequence"/>
</dbReference>
<dbReference type="PANTHER" id="PTHR43671:SF13">
    <property type="entry name" value="SERINE_THREONINE-PROTEIN KINASE NEK2"/>
    <property type="match status" value="1"/>
</dbReference>
<reference evidence="10 11" key="1">
    <citation type="submission" date="2018-03" db="EMBL/GenBank/DDBJ databases">
        <title>Genomic Encyclopedia of Type Strains, Phase III (KMG-III): the genomes of soil and plant-associated and newly described type strains.</title>
        <authorList>
            <person name="Whitman W."/>
        </authorList>
    </citation>
    <scope>NUCLEOTIDE SEQUENCE [LARGE SCALE GENOMIC DNA]</scope>
    <source>
        <strain evidence="10 11">CGMCC 1.12484</strain>
    </source>
</reference>
<evidence type="ECO:0000259" key="9">
    <source>
        <dbReference type="PROSITE" id="PS50011"/>
    </source>
</evidence>
<dbReference type="EMBL" id="PVTL01000005">
    <property type="protein sequence ID" value="PRY68110.1"/>
    <property type="molecule type" value="Genomic_DNA"/>
</dbReference>
<dbReference type="InterPro" id="IPR017441">
    <property type="entry name" value="Protein_kinase_ATP_BS"/>
</dbReference>
<dbReference type="GO" id="GO:0005524">
    <property type="term" value="F:ATP binding"/>
    <property type="evidence" value="ECO:0007669"/>
    <property type="project" value="UniProtKB-UniRule"/>
</dbReference>
<feature type="binding site" evidence="7">
    <location>
        <position position="45"/>
    </location>
    <ligand>
        <name>ATP</name>
        <dbReference type="ChEBI" id="CHEBI:30616"/>
    </ligand>
</feature>
<protein>
    <recommendedName>
        <fullName evidence="2">non-specific serine/threonine protein kinase</fullName>
        <ecNumber evidence="2">2.7.11.1</ecNumber>
    </recommendedName>
</protein>
<evidence type="ECO:0000256" key="2">
    <source>
        <dbReference type="ARBA" id="ARBA00012513"/>
    </source>
</evidence>
<comment type="similarity">
    <text evidence="1">Belongs to the protein kinase superfamily. NEK Ser/Thr protein kinase family. NIMA subfamily.</text>
</comment>
<dbReference type="GO" id="GO:0004674">
    <property type="term" value="F:protein serine/threonine kinase activity"/>
    <property type="evidence" value="ECO:0007669"/>
    <property type="project" value="UniProtKB-KW"/>
</dbReference>
<dbReference type="Pfam" id="PF00069">
    <property type="entry name" value="Pkinase"/>
    <property type="match status" value="1"/>
</dbReference>
<dbReference type="CDD" id="cd14014">
    <property type="entry name" value="STKc_PknB_like"/>
    <property type="match status" value="1"/>
</dbReference>
<evidence type="ECO:0000313" key="11">
    <source>
        <dbReference type="Proteomes" id="UP000237983"/>
    </source>
</evidence>
<dbReference type="InterPro" id="IPR000719">
    <property type="entry name" value="Prot_kinase_dom"/>
</dbReference>
<name>A0A2T0VD63_9MICO</name>
<evidence type="ECO:0000256" key="5">
    <source>
        <dbReference type="ARBA" id="ARBA00022777"/>
    </source>
</evidence>
<dbReference type="PROSITE" id="PS50011">
    <property type="entry name" value="PROTEIN_KINASE_DOM"/>
    <property type="match status" value="1"/>
</dbReference>
<keyword evidence="8" id="KW-1133">Transmembrane helix</keyword>
<dbReference type="Gene3D" id="1.10.510.10">
    <property type="entry name" value="Transferase(Phosphotransferase) domain 1"/>
    <property type="match status" value="1"/>
</dbReference>
<gene>
    <name evidence="10" type="ORF">B0I08_105275</name>
</gene>
<feature type="transmembrane region" description="Helical" evidence="8">
    <location>
        <begin position="357"/>
        <end position="378"/>
    </location>
</feature>
<evidence type="ECO:0000256" key="3">
    <source>
        <dbReference type="ARBA" id="ARBA00022679"/>
    </source>
</evidence>
<keyword evidence="11" id="KW-1185">Reference proteome</keyword>
<evidence type="ECO:0000256" key="8">
    <source>
        <dbReference type="SAM" id="Phobius"/>
    </source>
</evidence>
<comment type="caution">
    <text evidence="10">The sequence shown here is derived from an EMBL/GenBank/DDBJ whole genome shotgun (WGS) entry which is preliminary data.</text>
</comment>
<keyword evidence="8" id="KW-0472">Membrane</keyword>
<dbReference type="SMART" id="SM00220">
    <property type="entry name" value="S_TKc"/>
    <property type="match status" value="1"/>
</dbReference>
<dbReference type="PROSITE" id="PS00108">
    <property type="entry name" value="PROTEIN_KINASE_ST"/>
    <property type="match status" value="1"/>
</dbReference>
<dbReference type="InterPro" id="IPR008271">
    <property type="entry name" value="Ser/Thr_kinase_AS"/>
</dbReference>
<dbReference type="InterPro" id="IPR011009">
    <property type="entry name" value="Kinase-like_dom_sf"/>
</dbReference>
<proteinExistence type="inferred from homology"/>
<organism evidence="10 11">
    <name type="scientific">Glaciihabitans tibetensis</name>
    <dbReference type="NCBI Taxonomy" id="1266600"/>
    <lineage>
        <taxon>Bacteria</taxon>
        <taxon>Bacillati</taxon>
        <taxon>Actinomycetota</taxon>
        <taxon>Actinomycetes</taxon>
        <taxon>Micrococcales</taxon>
        <taxon>Microbacteriaceae</taxon>
        <taxon>Glaciihabitans</taxon>
    </lineage>
</organism>
<keyword evidence="5 10" id="KW-0418">Kinase</keyword>
<dbReference type="PROSITE" id="PS00107">
    <property type="entry name" value="PROTEIN_KINASE_ATP"/>
    <property type="match status" value="1"/>
</dbReference>
<keyword evidence="4 7" id="KW-0547">Nucleotide-binding</keyword>
<dbReference type="OrthoDB" id="9762169at2"/>
<evidence type="ECO:0000313" key="10">
    <source>
        <dbReference type="EMBL" id="PRY68110.1"/>
    </source>
</evidence>
<keyword evidence="8" id="KW-0812">Transmembrane</keyword>
<dbReference type="EC" id="2.7.11.1" evidence="2"/>
<keyword evidence="6 7" id="KW-0067">ATP-binding</keyword>